<dbReference type="EMBL" id="CP150096">
    <property type="protein sequence ID" value="WZN44637.1"/>
    <property type="molecule type" value="Genomic_DNA"/>
</dbReference>
<evidence type="ECO:0000313" key="1">
    <source>
        <dbReference type="EMBL" id="WZN44637.1"/>
    </source>
</evidence>
<evidence type="ECO:0000313" key="2">
    <source>
        <dbReference type="Proteomes" id="UP001449657"/>
    </source>
</evidence>
<organism evidence="1 2">
    <name type="scientific">Chitinophaga caseinilytica</name>
    <dbReference type="NCBI Taxonomy" id="2267521"/>
    <lineage>
        <taxon>Bacteria</taxon>
        <taxon>Pseudomonadati</taxon>
        <taxon>Bacteroidota</taxon>
        <taxon>Chitinophagia</taxon>
        <taxon>Chitinophagales</taxon>
        <taxon>Chitinophagaceae</taxon>
        <taxon>Chitinophaga</taxon>
    </lineage>
</organism>
<evidence type="ECO:0008006" key="3">
    <source>
        <dbReference type="Google" id="ProtNLM"/>
    </source>
</evidence>
<proteinExistence type="predicted"/>
<keyword evidence="2" id="KW-1185">Reference proteome</keyword>
<protein>
    <recommendedName>
        <fullName evidence="3">PA14 domain-containing protein</fullName>
    </recommendedName>
</protein>
<name>A0ABZ2YZB1_9BACT</name>
<dbReference type="RefSeq" id="WP_341839416.1">
    <property type="nucleotide sequence ID" value="NZ_CP149792.1"/>
</dbReference>
<reference evidence="1 2" key="1">
    <citation type="submission" date="2024-03" db="EMBL/GenBank/DDBJ databases">
        <title>Chitinophaga caseinilytica sp. nov., a casein hydrolysing bacterium isolated from forest soil.</title>
        <authorList>
            <person name="Lee D.S."/>
            <person name="Han D.M."/>
            <person name="Baek J.H."/>
            <person name="Choi D.G."/>
            <person name="Jeon J.H."/>
            <person name="Jeon C.O."/>
        </authorList>
    </citation>
    <scope>NUCLEOTIDE SEQUENCE [LARGE SCALE GENOMIC DNA]</scope>
    <source>
        <strain evidence="1 2">KACC 19118</strain>
    </source>
</reference>
<sequence length="932" mass="103429">MRLIDRMGTLAKDVLGDFKVVRSGNRNQMGASASSIVSLEKPYDNLRLKMDVTANLASLQTIEAKAVLFSEDWGQPLPCKLLSCPEGYIASPDGLRCLQPAATPPGTDPLNLQVYTNQFTMADFCTQTWIYAASNSNTPLHTISSTNFWSGGSQGGRLGRNTIWPRNTSLNTWYRIVYHIPVTEAKTYYIGYAADDSVKVRLNDTLVGVSDFTSWKVKPIHLKNGYNRFEFDFLDSMGAGATYNRQGLGWEIYDNSWNEVLAAKDNNAQDLTVFRSSRTMVDPARGEKYQVYKLGPDRKTPVQALYTCSGGTGMASIDEPFPYCDAVPMGECPTGYVKTADGLGCVPAGGAMVYRPKMSLVRGDKDLSYSAAGALIKDSNNNVIGNFKDCEFGGSGNVAEGHIGCGKLNFMTKLDTTISGATKMGIRACVEISDSAAYCIGYGGANGVEIWIDGRQVVNLPAGGTGYNDPAGYWHIKRVTLKPGKHVFDVRGGLGTKNSLGFEIYRNTETQLYQTSGQARNYIFQAGNLPYGSTFYDTYLMNGTGTVLARRYSCSGAAIDICEGSCGMIRMSRVINPYVTGHLGNWLPEKEYAYLTDRRKTPANTTDVVRKGGYYTAFTPFWQYNATSGKWQQSADINWVNARWITLYDNYSQELENKNALGQYSGTRFGYKGALPLIVGANAKSRELHYDGFEDYKFTLLCTPFVNCPGDEFDIRMIVGTDTTGWISSTESHTGMYSLKLKGNVTLNMQPFDEEHRTLPYILTNGNGEFERSMHKWMGISGFSPMRSRKYILSMWVKDGNPTLDNILVSVSINGQNVTDKKRLATVEGWKLLEYQFDMSNYPPDIAGNVPLLISGPATCFVDDIRIFPYDGQAVTYAYDDRTLRLMAELDANNFATFYEYDEQGGLIRIKKETEKGIITIKESRSTYLKKL</sequence>
<accession>A0ABZ2YZB1</accession>
<dbReference type="Proteomes" id="UP001449657">
    <property type="component" value="Chromosome"/>
</dbReference>
<gene>
    <name evidence="1" type="ORF">WJU22_17210</name>
</gene>